<accession>A0A2Y9BDB3</accession>
<dbReference type="InterPro" id="IPR051454">
    <property type="entry name" value="RNA/ubiquinone_mod_enzymes"/>
</dbReference>
<evidence type="ECO:0000259" key="1">
    <source>
        <dbReference type="Pfam" id="PF12392"/>
    </source>
</evidence>
<comment type="caution">
    <text evidence="2">The sequence shown here is derived from an EMBL/GenBank/DDBJ whole genome shotgun (WGS) entry which is preliminary data.</text>
</comment>
<gene>
    <name evidence="2" type="ORF">A8806_10336</name>
</gene>
<reference evidence="2 3" key="1">
    <citation type="submission" date="2018-05" db="EMBL/GenBank/DDBJ databases">
        <title>The Hungate 1000. A catalogue of reference genomes from the rumen microbiome.</title>
        <authorList>
            <person name="Kelly W."/>
        </authorList>
    </citation>
    <scope>NUCLEOTIDE SEQUENCE [LARGE SCALE GENOMIC DNA]</scope>
    <source>
        <strain evidence="2 3">NLAE-zl-C242</strain>
    </source>
</reference>
<keyword evidence="2" id="KW-0645">Protease</keyword>
<dbReference type="RefSeq" id="WP_109730282.1">
    <property type="nucleotide sequence ID" value="NZ_BAAACK010000004.1"/>
</dbReference>
<dbReference type="PANTHER" id="PTHR30217:SF10">
    <property type="entry name" value="23S RRNA 5-HYDROXYCYTIDINE C2501 SYNTHASE"/>
    <property type="match status" value="1"/>
</dbReference>
<dbReference type="GO" id="GO:0008233">
    <property type="term" value="F:peptidase activity"/>
    <property type="evidence" value="ECO:0007669"/>
    <property type="project" value="UniProtKB-KW"/>
</dbReference>
<keyword evidence="3" id="KW-1185">Reference proteome</keyword>
<evidence type="ECO:0000313" key="2">
    <source>
        <dbReference type="EMBL" id="PWJ30632.1"/>
    </source>
</evidence>
<dbReference type="EMBL" id="QGDL01000003">
    <property type="protein sequence ID" value="PWJ30632.1"/>
    <property type="molecule type" value="Genomic_DNA"/>
</dbReference>
<dbReference type="InterPro" id="IPR001539">
    <property type="entry name" value="Peptidase_U32"/>
</dbReference>
<proteinExistence type="predicted"/>
<organism evidence="2 3">
    <name type="scientific">Faecalicatena orotica</name>
    <dbReference type="NCBI Taxonomy" id="1544"/>
    <lineage>
        <taxon>Bacteria</taxon>
        <taxon>Bacillati</taxon>
        <taxon>Bacillota</taxon>
        <taxon>Clostridia</taxon>
        <taxon>Lachnospirales</taxon>
        <taxon>Lachnospiraceae</taxon>
        <taxon>Faecalicatena</taxon>
    </lineage>
</organism>
<sequence length="807" mass="91892">MTRGNQDRRRIEILAPAGSYESFLAAIRAGADAVYAGGPRFGARAFADNFTEDMLLKAIDYAHLHGRKLYLTVNTLLKDAETDHLYEYLAPLYRQGLDAVIVQDTGVLEFMRTQFPKMAVHASTQMTITNAEGALFLEEQGVERVVPARELSLEEVREIADRTGLEIECFVHGALCYCYSGQCLLSSLIGGRSGNRGQCAQPCRLPFTTDKKKEHLLSLKDICTLELIPELVEAGIDSFKIEGRMKKPEYVALVTSMYRKYTDLYLEEGKEAFRVTDQDKEMLMDIYNRGGFSTGYYRQHNGRDMLSLKRPNHAGVPAVRVTGQKGREVFGEALTDIHKGDILELDSSRDHMDTKNNYTFGKDAGRGSGVSLLVPKGRKYAKGIVLYRLRNQSLLDDIGERYGRGAVWEPITGRMELRQGEKAVLTVSRGEVSVTVRAEELTEEAKNQPLDETRLRKQLQKTGNTEFNFENLEIVTEGAVFLPMQRINELRRRALELLEKKICDGFRRKEEGTLYGERMMDQVISGSLYQEEWFPRLSALVESKDQLRAAADSDDLYRIYIDSVIEGDIFRDHELAGLRDKCKETGKEFFLAMPHIFRKEAAAFFDAGWEDFLKFGFDGVLVRNYESFHYLKEHEFDKKVILDHNLYVFNQKAKQFWNRQGQISFTAPAELNEGELKELGISEAELVAYGRLPAMVTAQCILKTTDGCSRVPGITRISDRYQKEFPVRNCCRFCYNIIYYTSPLFTADLKESLRGLSPAGLRMQFSLEDAEETARIIRLCGDIYHRDMPADLKDTDFTRGHFKRGVT</sequence>
<feature type="domain" description="Peptidase U32 collagenase" evidence="1">
    <location>
        <begin position="386"/>
        <end position="502"/>
    </location>
</feature>
<keyword evidence="2" id="KW-0378">Hydrolase</keyword>
<dbReference type="Pfam" id="PF12392">
    <property type="entry name" value="DUF3656"/>
    <property type="match status" value="1"/>
</dbReference>
<dbReference type="GO" id="GO:0006508">
    <property type="term" value="P:proteolysis"/>
    <property type="evidence" value="ECO:0007669"/>
    <property type="project" value="UniProtKB-KW"/>
</dbReference>
<protein>
    <submittedName>
        <fullName evidence="2">Putative protease</fullName>
    </submittedName>
</protein>
<dbReference type="PROSITE" id="PS01276">
    <property type="entry name" value="PEPTIDASE_U32"/>
    <property type="match status" value="1"/>
</dbReference>
<dbReference type="PANTHER" id="PTHR30217">
    <property type="entry name" value="PEPTIDASE U32 FAMILY"/>
    <property type="match status" value="1"/>
</dbReference>
<dbReference type="AlphaFoldDB" id="A0A2Y9BDB3"/>
<dbReference type="Pfam" id="PF01136">
    <property type="entry name" value="Peptidase_U32"/>
    <property type="match status" value="1"/>
</dbReference>
<evidence type="ECO:0000313" key="3">
    <source>
        <dbReference type="Proteomes" id="UP000245845"/>
    </source>
</evidence>
<dbReference type="Proteomes" id="UP000245845">
    <property type="component" value="Unassembled WGS sequence"/>
</dbReference>
<dbReference type="OrthoDB" id="9807498at2"/>
<name>A0A2Y9BDB3_9FIRM</name>
<dbReference type="InterPro" id="IPR020988">
    <property type="entry name" value="Pept_U32_collagenase"/>
</dbReference>